<dbReference type="EMBL" id="QEAP01000159">
    <property type="protein sequence ID" value="TPX73881.1"/>
    <property type="molecule type" value="Genomic_DNA"/>
</dbReference>
<dbReference type="InterPro" id="IPR051413">
    <property type="entry name" value="K/Na_HCN_channel"/>
</dbReference>
<feature type="transmembrane region" description="Helical" evidence="2">
    <location>
        <begin position="545"/>
        <end position="567"/>
    </location>
</feature>
<feature type="region of interest" description="Disordered" evidence="1">
    <location>
        <begin position="1231"/>
        <end position="1292"/>
    </location>
</feature>
<dbReference type="PROSITE" id="PS00889">
    <property type="entry name" value="CNMP_BINDING_2"/>
    <property type="match status" value="2"/>
</dbReference>
<dbReference type="GO" id="GO:0035725">
    <property type="term" value="P:sodium ion transmembrane transport"/>
    <property type="evidence" value="ECO:0007669"/>
    <property type="project" value="TreeGrafter"/>
</dbReference>
<feature type="compositionally biased region" description="Polar residues" evidence="1">
    <location>
        <begin position="1051"/>
        <end position="1062"/>
    </location>
</feature>
<feature type="compositionally biased region" description="Polar residues" evidence="1">
    <location>
        <begin position="1096"/>
        <end position="1111"/>
    </location>
</feature>
<dbReference type="PANTHER" id="PTHR45689">
    <property type="entry name" value="I[[H]] CHANNEL, ISOFORM E"/>
    <property type="match status" value="1"/>
</dbReference>
<feature type="transmembrane region" description="Helical" evidence="2">
    <location>
        <begin position="658"/>
        <end position="679"/>
    </location>
</feature>
<dbReference type="PANTHER" id="PTHR45689:SF5">
    <property type="entry name" value="I[[H]] CHANNEL, ISOFORM E"/>
    <property type="match status" value="1"/>
</dbReference>
<feature type="transmembrane region" description="Helical" evidence="2">
    <location>
        <begin position="1591"/>
        <end position="1618"/>
    </location>
</feature>
<feature type="transmembrane region" description="Helical" evidence="2">
    <location>
        <begin position="1458"/>
        <end position="1476"/>
    </location>
</feature>
<dbReference type="InterPro" id="IPR000595">
    <property type="entry name" value="cNMP-bd_dom"/>
</dbReference>
<keyword evidence="2" id="KW-0812">Transmembrane</keyword>
<feature type="transmembrane region" description="Helical" evidence="2">
    <location>
        <begin position="1552"/>
        <end position="1571"/>
    </location>
</feature>
<dbReference type="SMART" id="SM00100">
    <property type="entry name" value="cNMP"/>
    <property type="match status" value="2"/>
</dbReference>
<keyword evidence="5" id="KW-1185">Reference proteome</keyword>
<evidence type="ECO:0000313" key="5">
    <source>
        <dbReference type="Proteomes" id="UP000320333"/>
    </source>
</evidence>
<feature type="region of interest" description="Disordered" evidence="1">
    <location>
        <begin position="1191"/>
        <end position="1211"/>
    </location>
</feature>
<dbReference type="Gene3D" id="1.10.287.70">
    <property type="match status" value="1"/>
</dbReference>
<feature type="compositionally biased region" description="Polar residues" evidence="1">
    <location>
        <begin position="382"/>
        <end position="395"/>
    </location>
</feature>
<keyword evidence="2" id="KW-0472">Membrane</keyword>
<keyword evidence="2" id="KW-1133">Transmembrane helix</keyword>
<sequence length="1822" mass="204101">MNNEDLHRLAKDFRHLRLEMIERSNQILSAFETALKQSSTKPPSNEHMSYLDFGIRITEGDYVASIDTAQAPSQPSLFFEGEKRPAARSITASQQTDLNNGGTPVISRSNTKKLVEPIHRSLTATKKMFVRTSSMISRHGSLGAGHQSPPTRVQEITAVMQPEKIDSAMSPPLPRFQQSEPQKQLVANALAAMKPQLAIVNERNSAFNSFSSVESSHTTPSLFTKKLPVQIGNESSSALIKSHSSTFEQEASILVAIDFGNYAVPRYLRSATSSLKANASADSFDPVPTTSSLLATPKSEVTHRQFAPSLTRKRGSIPFQPPLPPMQKSMSGETQPTGASMSATPKSEAFQHPLGSTMPRKRRSSLPYQPLRRSSSEHTHPDANSLNTTPKSSVVHQFADPSISRTRRRSSVPFQPPLSPQKNLFGEAHKNNNNTTQTSLVYSTGSHSARRRQVPEDLKTSPPNFLEQFFLFPAYDRKGRRIGLESLSAFGNIHAKFYVNGIHPRSVFSNLWDLSMGFIMFLLLWIIPFVAAYNPVYEFCNVNMLAISISVIFLCDSVVSLITPELVNGDFTFDLSEYEKARPTLAVWLHCWLRTKFFINLLSMIPISIFFQDQLHNEYFLFLCLVRGLKLCSHFCRCPTMINLAWRLDDLVGTSVSSVVPLTSGILLFIHFNACTIFMMGRMAGFVGWTAMWPLVDSATLFETYIWTFYKAVGNMFPTSFNPWTPWEQIASLVYIMFAAVVYAVFLGAISSAVMAVNPSGRLFDQKIGELRDYIRSKDLSKETEARLLTYYETRYRGKYFEEDALLSNLNDSLKAEILLQNTRKLIINVPFLKRSVGDGRDELFIGRIAAALLSINFIPGDYVTKQGDSGSDMYFILNGKAEVYVNEKLAVILGAGAYFGEIGLITKTLRTATVQAVLPSLMYRLTYTDFHKILDDFSDMRLLIEMLAEERATMNNDELHQIAADFRRLRTEMMERADQILSLFDSALRRTSVVRASSEHINYLDLGIRITEGDYMASKQSTKPSSHNSLFAEEEKKSAARSLVVSQQTDLNSGGFQSMSRSKSKKVPQPLARTPMTQTLKHSVSIVSRRGTVLASQAGSSTRALETSLTPRLENSDAPSTSTAPPLPQKLLANEPPKNLMINVLSVMKPHLSMVTEANSAQASFSSIEPTMVALSPEPTSAKVFPPQNIRRESVTESIKSQPPTQDKEIRRISTEFKYMQRFMPFYSSSLRGNGSQNSSMNSASDSGFSFATPPQSESAPQKPGPRIVSRTRESSLRGPPPLPFSGSGDLQKKVTQHTLLISSDNHVAKRALTTKKLQGPPPSFLKYFFLFPAFDHKGRRITLESLAAFGSLEPEFHVNGIHSRSLFSNIWDLTLGFVMFVLFWLIPFVAAYNPIYEFCNVNVLSISISFILLCDSAVALMTPQLLRGESSFDVGEYEKARPVLPVWLSHWFRSKFAINLITIIPFSIFFKSHMHNEFLTFISLIRGFKLWSHFCRCPTIVNLAWRVDDLAGTSVSRIIPLTSGIFWFIHCNSCTIFMMGRMTGFVGWSAMWPLLDSATLFETYIWTFYKAVGNMFPTSFNPWTASEQIASMVYITFAAVVYAVFLGAISSAVMAVNPSGRLFDQKVGELRDYIRSKDLSKETEARLLTYYESRYRGKYFEEDALLSDLNDSLKAEILLQNTRKLIMNVPFLKRSVGDGRDELFMGRIAGALHSINFIPGDYVTKQGDSGSDMYFILNGKAEVYVGDRLAVTLGAGAYFGEFGLITKTLRTATVLAILPSLMYRLTYADFHDILNDFTDMKILIDLLAEERERVLRQEGR</sequence>
<dbReference type="CDD" id="cd00038">
    <property type="entry name" value="CAP_ED"/>
    <property type="match status" value="2"/>
</dbReference>
<name>A0A507FC20_9FUNG</name>
<comment type="caution">
    <text evidence="4">The sequence shown here is derived from an EMBL/GenBank/DDBJ whole genome shotgun (WGS) entry which is preliminary data.</text>
</comment>
<feature type="compositionally biased region" description="Polar residues" evidence="1">
    <location>
        <begin position="431"/>
        <end position="447"/>
    </location>
</feature>
<dbReference type="GO" id="GO:0003254">
    <property type="term" value="P:regulation of membrane depolarization"/>
    <property type="evidence" value="ECO:0007669"/>
    <property type="project" value="TreeGrafter"/>
</dbReference>
<dbReference type="Gene3D" id="1.10.287.630">
    <property type="entry name" value="Helix hairpin bin"/>
    <property type="match status" value="2"/>
</dbReference>
<dbReference type="InterPro" id="IPR014710">
    <property type="entry name" value="RmlC-like_jellyroll"/>
</dbReference>
<feature type="region of interest" description="Disordered" evidence="1">
    <location>
        <begin position="278"/>
        <end position="457"/>
    </location>
</feature>
<proteinExistence type="predicted"/>
<dbReference type="Proteomes" id="UP000320333">
    <property type="component" value="Unassembled WGS sequence"/>
</dbReference>
<dbReference type="GO" id="GO:0005249">
    <property type="term" value="F:voltage-gated potassium channel activity"/>
    <property type="evidence" value="ECO:0007669"/>
    <property type="project" value="TreeGrafter"/>
</dbReference>
<evidence type="ECO:0000313" key="4">
    <source>
        <dbReference type="EMBL" id="TPX73881.1"/>
    </source>
</evidence>
<evidence type="ECO:0000259" key="3">
    <source>
        <dbReference type="PROSITE" id="PS50042"/>
    </source>
</evidence>
<feature type="region of interest" description="Disordered" evidence="1">
    <location>
        <begin position="1096"/>
        <end position="1130"/>
    </location>
</feature>
<feature type="transmembrane region" description="Helical" evidence="2">
    <location>
        <begin position="1403"/>
        <end position="1423"/>
    </location>
</feature>
<feature type="region of interest" description="Disordered" evidence="1">
    <location>
        <begin position="1051"/>
        <end position="1072"/>
    </location>
</feature>
<organism evidence="4 5">
    <name type="scientific">Chytriomyces confervae</name>
    <dbReference type="NCBI Taxonomy" id="246404"/>
    <lineage>
        <taxon>Eukaryota</taxon>
        <taxon>Fungi</taxon>
        <taxon>Fungi incertae sedis</taxon>
        <taxon>Chytridiomycota</taxon>
        <taxon>Chytridiomycota incertae sedis</taxon>
        <taxon>Chytridiomycetes</taxon>
        <taxon>Chytridiales</taxon>
        <taxon>Chytriomycetaceae</taxon>
        <taxon>Chytriomyces</taxon>
    </lineage>
</organism>
<feature type="domain" description="Cyclic nucleotide-binding" evidence="3">
    <location>
        <begin position="837"/>
        <end position="942"/>
    </location>
</feature>
<dbReference type="SUPFAM" id="SSF51206">
    <property type="entry name" value="cAMP-binding domain-like"/>
    <property type="match status" value="2"/>
</dbReference>
<accession>A0A507FC20</accession>
<dbReference type="Pfam" id="PF00027">
    <property type="entry name" value="cNMP_binding"/>
    <property type="match status" value="2"/>
</dbReference>
<dbReference type="InterPro" id="IPR018488">
    <property type="entry name" value="cNMP-bd_CS"/>
</dbReference>
<dbReference type="SUPFAM" id="SSF81324">
    <property type="entry name" value="Voltage-gated potassium channels"/>
    <property type="match status" value="2"/>
</dbReference>
<reference evidence="4 5" key="1">
    <citation type="journal article" date="2019" name="Sci. Rep.">
        <title>Comparative genomics of chytrid fungi reveal insights into the obligate biotrophic and pathogenic lifestyle of Synchytrium endobioticum.</title>
        <authorList>
            <person name="van de Vossenberg B.T.L.H."/>
            <person name="Warris S."/>
            <person name="Nguyen H.D.T."/>
            <person name="van Gent-Pelzer M.P.E."/>
            <person name="Joly D.L."/>
            <person name="van de Geest H.C."/>
            <person name="Bonants P.J.M."/>
            <person name="Smith D.S."/>
            <person name="Levesque C.A."/>
            <person name="van der Lee T.A.J."/>
        </authorList>
    </citation>
    <scope>NUCLEOTIDE SEQUENCE [LARGE SCALE GENOMIC DNA]</scope>
    <source>
        <strain evidence="4 5">CBS 675.73</strain>
    </source>
</reference>
<feature type="transmembrane region" description="Helical" evidence="2">
    <location>
        <begin position="730"/>
        <end position="757"/>
    </location>
</feature>
<feature type="compositionally biased region" description="Polar residues" evidence="1">
    <location>
        <begin position="1197"/>
        <end position="1206"/>
    </location>
</feature>
<gene>
    <name evidence="4" type="ORF">CcCBS67573_g04849</name>
</gene>
<evidence type="ECO:0000256" key="2">
    <source>
        <dbReference type="SAM" id="Phobius"/>
    </source>
</evidence>
<feature type="domain" description="Cyclic nucleotide-binding" evidence="3">
    <location>
        <begin position="1698"/>
        <end position="1803"/>
    </location>
</feature>
<feature type="transmembrane region" description="Helical" evidence="2">
    <location>
        <begin position="1375"/>
        <end position="1397"/>
    </location>
</feature>
<dbReference type="OrthoDB" id="2021138at2759"/>
<dbReference type="PROSITE" id="PS50042">
    <property type="entry name" value="CNMP_BINDING_3"/>
    <property type="match status" value="2"/>
</dbReference>
<dbReference type="GO" id="GO:0098855">
    <property type="term" value="C:HCN channel complex"/>
    <property type="evidence" value="ECO:0007669"/>
    <property type="project" value="TreeGrafter"/>
</dbReference>
<feature type="compositionally biased region" description="Low complexity" evidence="1">
    <location>
        <begin position="1234"/>
        <end position="1251"/>
    </location>
</feature>
<protein>
    <recommendedName>
        <fullName evidence="3">Cyclic nucleotide-binding domain-containing protein</fullName>
    </recommendedName>
</protein>
<dbReference type="InterPro" id="IPR018490">
    <property type="entry name" value="cNMP-bd_dom_sf"/>
</dbReference>
<feature type="transmembrane region" description="Helical" evidence="2">
    <location>
        <begin position="511"/>
        <end position="533"/>
    </location>
</feature>
<evidence type="ECO:0000256" key="1">
    <source>
        <dbReference type="SAM" id="MobiDB-lite"/>
    </source>
</evidence>
<feature type="compositionally biased region" description="Polar residues" evidence="1">
    <location>
        <begin position="328"/>
        <end position="345"/>
    </location>
</feature>
<dbReference type="Gene3D" id="2.60.120.10">
    <property type="entry name" value="Jelly Rolls"/>
    <property type="match status" value="2"/>
</dbReference>